<comment type="similarity">
    <text evidence="1 3">Belongs to the short-chain dehydrogenases/reductases (SDR) family.</text>
</comment>
<dbReference type="GO" id="GO:0016616">
    <property type="term" value="F:oxidoreductase activity, acting on the CH-OH group of donors, NAD or NADP as acceptor"/>
    <property type="evidence" value="ECO:0007669"/>
    <property type="project" value="TreeGrafter"/>
</dbReference>
<dbReference type="PROSITE" id="PS00061">
    <property type="entry name" value="ADH_SHORT"/>
    <property type="match status" value="1"/>
</dbReference>
<organism evidence="4 5">
    <name type="scientific">Strongyloides venezuelensis</name>
    <name type="common">Threadworm</name>
    <dbReference type="NCBI Taxonomy" id="75913"/>
    <lineage>
        <taxon>Eukaryota</taxon>
        <taxon>Metazoa</taxon>
        <taxon>Ecdysozoa</taxon>
        <taxon>Nematoda</taxon>
        <taxon>Chromadorea</taxon>
        <taxon>Rhabditida</taxon>
        <taxon>Tylenchina</taxon>
        <taxon>Panagrolaimomorpha</taxon>
        <taxon>Strongyloidoidea</taxon>
        <taxon>Strongyloididae</taxon>
        <taxon>Strongyloides</taxon>
    </lineage>
</organism>
<reference evidence="5" key="2">
    <citation type="submission" date="2015-08" db="UniProtKB">
        <authorList>
            <consortium name="WormBaseParasite"/>
        </authorList>
    </citation>
    <scope>IDENTIFICATION</scope>
</reference>
<evidence type="ECO:0000256" key="1">
    <source>
        <dbReference type="ARBA" id="ARBA00006484"/>
    </source>
</evidence>
<evidence type="ECO:0000313" key="4">
    <source>
        <dbReference type="Proteomes" id="UP000035680"/>
    </source>
</evidence>
<dbReference type="PANTHER" id="PTHR24322:SF736">
    <property type="entry name" value="RETINOL DEHYDROGENASE 10"/>
    <property type="match status" value="1"/>
</dbReference>
<evidence type="ECO:0000313" key="5">
    <source>
        <dbReference type="WBParaSite" id="SVE_0214000.1"/>
    </source>
</evidence>
<dbReference type="GO" id="GO:0005811">
    <property type="term" value="C:lipid droplet"/>
    <property type="evidence" value="ECO:0007669"/>
    <property type="project" value="TreeGrafter"/>
</dbReference>
<dbReference type="Proteomes" id="UP000035680">
    <property type="component" value="Unassembled WGS sequence"/>
</dbReference>
<dbReference type="InterPro" id="IPR036291">
    <property type="entry name" value="NAD(P)-bd_dom_sf"/>
</dbReference>
<dbReference type="AlphaFoldDB" id="A0A0K0F028"/>
<dbReference type="InterPro" id="IPR002347">
    <property type="entry name" value="SDR_fam"/>
</dbReference>
<name>A0A0K0F028_STRVS</name>
<dbReference type="STRING" id="75913.A0A0K0F028"/>
<reference evidence="4" key="1">
    <citation type="submission" date="2014-07" db="EMBL/GenBank/DDBJ databases">
        <authorList>
            <person name="Martin A.A"/>
            <person name="De Silva N."/>
        </authorList>
    </citation>
    <scope>NUCLEOTIDE SEQUENCE</scope>
</reference>
<evidence type="ECO:0000256" key="2">
    <source>
        <dbReference type="ARBA" id="ARBA00023002"/>
    </source>
</evidence>
<sequence length="332" mass="37757">MMKFHAIDVDKKIKQDDDMSLKIEKQKGCESVGRQILLSIKFFFVYLFLFLTKDVPRFFYLKRKNVQGQTILITGGAMGIGRRLAEKMAINEKCKVIILDINEKEGLRAKEEITASGGSVYFYKCNVTSSKDLNEVKKDILSNPELGRVDILVCNAAILKIGELKDLTENDYRISNDVNILGYILTTKTFIKEMMEINRGQIVFIGSICSFFGDYCGSAYCTAKFAIRGFLESVRVELIDGGYDNIITTIIHPYFVKTSLVTDQIKDPYSTFFDVISVEECVDSAIDGILKERHEVFIPGRLSFFCYNLKCLQTVGVFKEALKFLNFKHDPL</sequence>
<keyword evidence="2" id="KW-0560">Oxidoreductase</keyword>
<dbReference type="PRINTS" id="PR00080">
    <property type="entry name" value="SDRFAMILY"/>
</dbReference>
<accession>A0A0K0F028</accession>
<dbReference type="InterPro" id="IPR020904">
    <property type="entry name" value="Sc_DH/Rdtase_CS"/>
</dbReference>
<dbReference type="Pfam" id="PF00106">
    <property type="entry name" value="adh_short"/>
    <property type="match status" value="1"/>
</dbReference>
<dbReference type="WBParaSite" id="SVE_0214000.1">
    <property type="protein sequence ID" value="SVE_0214000.1"/>
    <property type="gene ID" value="SVE_0214000"/>
</dbReference>
<protein>
    <submittedName>
        <fullName evidence="5">Epidermal retinol dehydrogenase 2 (inferred by orthology to a human protein)</fullName>
    </submittedName>
</protein>
<dbReference type="Gene3D" id="3.40.50.720">
    <property type="entry name" value="NAD(P)-binding Rossmann-like Domain"/>
    <property type="match status" value="1"/>
</dbReference>
<dbReference type="PANTHER" id="PTHR24322">
    <property type="entry name" value="PKSB"/>
    <property type="match status" value="1"/>
</dbReference>
<dbReference type="SUPFAM" id="SSF51735">
    <property type="entry name" value="NAD(P)-binding Rossmann-fold domains"/>
    <property type="match status" value="1"/>
</dbReference>
<keyword evidence="4" id="KW-1185">Reference proteome</keyword>
<evidence type="ECO:0000256" key="3">
    <source>
        <dbReference type="RuleBase" id="RU000363"/>
    </source>
</evidence>
<proteinExistence type="inferred from homology"/>
<dbReference type="PRINTS" id="PR00081">
    <property type="entry name" value="GDHRDH"/>
</dbReference>